<evidence type="ECO:0000256" key="5">
    <source>
        <dbReference type="ARBA" id="ARBA00022833"/>
    </source>
</evidence>
<dbReference type="SMART" id="SM00184">
    <property type="entry name" value="RING"/>
    <property type="match status" value="1"/>
</dbReference>
<dbReference type="PROSITE" id="PS50089">
    <property type="entry name" value="ZF_RING_2"/>
    <property type="match status" value="1"/>
</dbReference>
<dbReference type="RefSeq" id="XP_007416794.1">
    <property type="nucleotide sequence ID" value="XM_007416732.1"/>
</dbReference>
<evidence type="ECO:0000313" key="12">
    <source>
        <dbReference type="EMBL" id="EGF99918.1"/>
    </source>
</evidence>
<reference evidence="13" key="1">
    <citation type="journal article" date="2011" name="Proc. Natl. Acad. Sci. U.S.A.">
        <title>Obligate biotrophy features unraveled by the genomic analysis of rust fungi.</title>
        <authorList>
            <person name="Duplessis S."/>
            <person name="Cuomo C.A."/>
            <person name="Lin Y.-C."/>
            <person name="Aerts A."/>
            <person name="Tisserant E."/>
            <person name="Veneault-Fourrey C."/>
            <person name="Joly D.L."/>
            <person name="Hacquard S."/>
            <person name="Amselem J."/>
            <person name="Cantarel B.L."/>
            <person name="Chiu R."/>
            <person name="Coutinho P.M."/>
            <person name="Feau N."/>
            <person name="Field M."/>
            <person name="Frey P."/>
            <person name="Gelhaye E."/>
            <person name="Goldberg J."/>
            <person name="Grabherr M.G."/>
            <person name="Kodira C.D."/>
            <person name="Kohler A."/>
            <person name="Kuees U."/>
            <person name="Lindquist E.A."/>
            <person name="Lucas S.M."/>
            <person name="Mago R."/>
            <person name="Mauceli E."/>
            <person name="Morin E."/>
            <person name="Murat C."/>
            <person name="Pangilinan J.L."/>
            <person name="Park R."/>
            <person name="Pearson M."/>
            <person name="Quesneville H."/>
            <person name="Rouhier N."/>
            <person name="Sakthikumar S."/>
            <person name="Salamov A.A."/>
            <person name="Schmutz J."/>
            <person name="Selles B."/>
            <person name="Shapiro H."/>
            <person name="Tanguay P."/>
            <person name="Tuskan G.A."/>
            <person name="Henrissat B."/>
            <person name="Van de Peer Y."/>
            <person name="Rouze P."/>
            <person name="Ellis J.G."/>
            <person name="Dodds P.N."/>
            <person name="Schein J.E."/>
            <person name="Zhong S."/>
            <person name="Hamelin R.C."/>
            <person name="Grigoriev I.V."/>
            <person name="Szabo L.J."/>
            <person name="Martin F."/>
        </authorList>
    </citation>
    <scope>NUCLEOTIDE SEQUENCE [LARGE SCALE GENOMIC DNA]</scope>
    <source>
        <strain evidence="13">98AG31 / pathotype 3-4-7</strain>
    </source>
</reference>
<dbReference type="EMBL" id="GL883153">
    <property type="protein sequence ID" value="EGF99918.1"/>
    <property type="molecule type" value="Genomic_DNA"/>
</dbReference>
<dbReference type="eggNOG" id="KOG3800">
    <property type="taxonomic scope" value="Eukaryota"/>
</dbReference>
<dbReference type="VEuPathDB" id="FungiDB:MELLADRAFT_28617"/>
<proteinExistence type="predicted"/>
<dbReference type="SUPFAM" id="SSF57850">
    <property type="entry name" value="RING/U-box"/>
    <property type="match status" value="1"/>
</dbReference>
<dbReference type="InParanoid" id="F4S620"/>
<evidence type="ECO:0000256" key="2">
    <source>
        <dbReference type="ARBA" id="ARBA00022257"/>
    </source>
</evidence>
<evidence type="ECO:0000259" key="11">
    <source>
        <dbReference type="PROSITE" id="PS50089"/>
    </source>
</evidence>
<dbReference type="GO" id="GO:0070985">
    <property type="term" value="C:transcription factor TFIIK complex"/>
    <property type="evidence" value="ECO:0007669"/>
    <property type="project" value="EnsemblFungi"/>
</dbReference>
<evidence type="ECO:0000256" key="1">
    <source>
        <dbReference type="ARBA" id="ARBA00004123"/>
    </source>
</evidence>
<accession>F4S620</accession>
<feature type="domain" description="RING-type" evidence="11">
    <location>
        <begin position="1"/>
        <end position="44"/>
    </location>
</feature>
<dbReference type="AlphaFoldDB" id="F4S620"/>
<keyword evidence="3" id="KW-0479">Metal-binding</keyword>
<dbReference type="KEGG" id="mlr:MELLADRAFT_28617"/>
<dbReference type="InterPro" id="IPR001841">
    <property type="entry name" value="Znf_RING"/>
</dbReference>
<keyword evidence="10" id="KW-0175">Coiled coil</keyword>
<dbReference type="Pfam" id="PF06391">
    <property type="entry name" value="MAT1"/>
    <property type="match status" value="1"/>
</dbReference>
<dbReference type="FunFam" id="3.30.40.10:FF:000037">
    <property type="entry name" value="Cdk-activating kinase assembly factor MAT1, centre"/>
    <property type="match status" value="1"/>
</dbReference>
<dbReference type="STRING" id="747676.F4S620"/>
<organism evidence="13">
    <name type="scientific">Melampsora larici-populina (strain 98AG31 / pathotype 3-4-7)</name>
    <name type="common">Poplar leaf rust fungus</name>
    <dbReference type="NCBI Taxonomy" id="747676"/>
    <lineage>
        <taxon>Eukaryota</taxon>
        <taxon>Fungi</taxon>
        <taxon>Dikarya</taxon>
        <taxon>Basidiomycota</taxon>
        <taxon>Pucciniomycotina</taxon>
        <taxon>Pucciniomycetes</taxon>
        <taxon>Pucciniales</taxon>
        <taxon>Melampsoraceae</taxon>
        <taxon>Melampsora</taxon>
    </lineage>
</organism>
<dbReference type="GO" id="GO:0061575">
    <property type="term" value="F:cyclin-dependent protein serine/threonine kinase activator activity"/>
    <property type="evidence" value="ECO:0007669"/>
    <property type="project" value="EnsemblFungi"/>
</dbReference>
<dbReference type="PANTHER" id="PTHR12683">
    <property type="entry name" value="CDK-ACTIVATING KINASE ASSEMBLY FACTOR MAT1"/>
    <property type="match status" value="1"/>
</dbReference>
<keyword evidence="6" id="KW-0539">Nucleus</keyword>
<dbReference type="GO" id="GO:0006289">
    <property type="term" value="P:nucleotide-excision repair"/>
    <property type="evidence" value="ECO:0007669"/>
    <property type="project" value="InterPro"/>
</dbReference>
<dbReference type="FunCoup" id="F4S620">
    <property type="interactions" value="292"/>
</dbReference>
<dbReference type="NCBIfam" id="TIGR00570">
    <property type="entry name" value="cdk7"/>
    <property type="match status" value="1"/>
</dbReference>
<evidence type="ECO:0000256" key="8">
    <source>
        <dbReference type="ARBA" id="ARBA00033277"/>
    </source>
</evidence>
<evidence type="ECO:0000256" key="4">
    <source>
        <dbReference type="ARBA" id="ARBA00022771"/>
    </source>
</evidence>
<dbReference type="InterPro" id="IPR004575">
    <property type="entry name" value="MAT1/Tfb3"/>
</dbReference>
<dbReference type="Proteomes" id="UP000001072">
    <property type="component" value="Unassembled WGS sequence"/>
</dbReference>
<name>F4S620_MELLP</name>
<dbReference type="OrthoDB" id="5963at2759"/>
<keyword evidence="4 9" id="KW-0863">Zinc-finger</keyword>
<evidence type="ECO:0000256" key="6">
    <source>
        <dbReference type="ARBA" id="ARBA00023242"/>
    </source>
</evidence>
<keyword evidence="13" id="KW-1185">Reference proteome</keyword>
<dbReference type="GeneID" id="18927021"/>
<dbReference type="GO" id="GO:0008270">
    <property type="term" value="F:zinc ion binding"/>
    <property type="evidence" value="ECO:0007669"/>
    <property type="project" value="UniProtKB-KW"/>
</dbReference>
<dbReference type="HOGENOM" id="CLU_048466_2_2_1"/>
<dbReference type="GO" id="GO:0006357">
    <property type="term" value="P:regulation of transcription by RNA polymerase II"/>
    <property type="evidence" value="ECO:0007669"/>
    <property type="project" value="TreeGrafter"/>
</dbReference>
<protein>
    <recommendedName>
        <fullName evidence="2">RNA polymerase II transcription factor B subunit 3</fullName>
    </recommendedName>
    <alternativeName>
        <fullName evidence="8">RNA polymerase II transcription factor B 38 kDa subunit</fullName>
    </alternativeName>
    <alternativeName>
        <fullName evidence="7">RNA polymerase II transcription factor B p38 subunit</fullName>
    </alternativeName>
</protein>
<keyword evidence="5" id="KW-0862">Zinc</keyword>
<dbReference type="Gene3D" id="3.30.40.10">
    <property type="entry name" value="Zinc/RING finger domain, C3HC4 (zinc finger)"/>
    <property type="match status" value="1"/>
</dbReference>
<comment type="subcellular location">
    <subcellularLocation>
        <location evidence="1">Nucleus</location>
    </subcellularLocation>
</comment>
<evidence type="ECO:0000256" key="9">
    <source>
        <dbReference type="PROSITE-ProRule" id="PRU00175"/>
    </source>
</evidence>
<dbReference type="PANTHER" id="PTHR12683:SF13">
    <property type="entry name" value="CDK-ACTIVATING KINASE ASSEMBLY FACTOR MAT1"/>
    <property type="match status" value="1"/>
</dbReference>
<evidence type="ECO:0000256" key="3">
    <source>
        <dbReference type="ARBA" id="ARBA00022723"/>
    </source>
</evidence>
<feature type="coiled-coil region" evidence="10">
    <location>
        <begin position="110"/>
        <end position="166"/>
    </location>
</feature>
<feature type="non-terminal residue" evidence="12">
    <location>
        <position position="1"/>
    </location>
</feature>
<dbReference type="InterPro" id="IPR013083">
    <property type="entry name" value="Znf_RING/FYVE/PHD"/>
</dbReference>
<sequence>CPICKSDRYLNPDLRLLVSKCYHKMCESCIDRIFSLGPEPCPTCGLILRKSNFSPQTFENLKVEKEVIIRKRIHKLFNKRREDFESLDHYNNYLEEVEDITFNLINGVDVAETEAKIKKYQIENEDLIAQNAVHEARQVELNKRQEEAIKREREERKAELIRLEGEAQREE</sequence>
<feature type="non-terminal residue" evidence="12">
    <location>
        <position position="171"/>
    </location>
</feature>
<evidence type="ECO:0000256" key="10">
    <source>
        <dbReference type="SAM" id="Coils"/>
    </source>
</evidence>
<evidence type="ECO:0000313" key="13">
    <source>
        <dbReference type="Proteomes" id="UP000001072"/>
    </source>
</evidence>
<dbReference type="InterPro" id="IPR015877">
    <property type="entry name" value="MAT1_centre"/>
</dbReference>
<dbReference type="InterPro" id="IPR017907">
    <property type="entry name" value="Znf_RING_CS"/>
</dbReference>
<dbReference type="Pfam" id="PF17121">
    <property type="entry name" value="zf-C3HC4_5"/>
    <property type="match status" value="1"/>
</dbReference>
<evidence type="ECO:0000256" key="7">
    <source>
        <dbReference type="ARBA" id="ARBA00029873"/>
    </source>
</evidence>
<dbReference type="PROSITE" id="PS00518">
    <property type="entry name" value="ZF_RING_1"/>
    <property type="match status" value="1"/>
</dbReference>
<gene>
    <name evidence="12" type="ORF">MELLADRAFT_28617</name>
</gene>